<evidence type="ECO:0000313" key="8">
    <source>
        <dbReference type="EMBL" id="KAJ5341093.1"/>
    </source>
</evidence>
<feature type="transmembrane region" description="Helical" evidence="6">
    <location>
        <begin position="528"/>
        <end position="550"/>
    </location>
</feature>
<dbReference type="PANTHER" id="PTHR23502:SF50">
    <property type="entry name" value="TRANSPORTER, PUTATIVE (AFU_ORTHOLOGUE AFUA_5G00430)-RELATED"/>
    <property type="match status" value="1"/>
</dbReference>
<organism evidence="8 9">
    <name type="scientific">Penicillium brevicompactum</name>
    <dbReference type="NCBI Taxonomy" id="5074"/>
    <lineage>
        <taxon>Eukaryota</taxon>
        <taxon>Fungi</taxon>
        <taxon>Dikarya</taxon>
        <taxon>Ascomycota</taxon>
        <taxon>Pezizomycotina</taxon>
        <taxon>Eurotiomycetes</taxon>
        <taxon>Eurotiomycetidae</taxon>
        <taxon>Eurotiales</taxon>
        <taxon>Aspergillaceae</taxon>
        <taxon>Penicillium</taxon>
    </lineage>
</organism>
<comment type="subcellular location">
    <subcellularLocation>
        <location evidence="1">Membrane</location>
        <topology evidence="1">Multi-pass membrane protein</topology>
    </subcellularLocation>
</comment>
<keyword evidence="3 6" id="KW-1133">Transmembrane helix</keyword>
<evidence type="ECO:0000256" key="2">
    <source>
        <dbReference type="ARBA" id="ARBA00022692"/>
    </source>
</evidence>
<feature type="domain" description="Major facilitator superfamily (MFS) profile" evidence="7">
    <location>
        <begin position="82"/>
        <end position="551"/>
    </location>
</feature>
<feature type="transmembrane region" description="Helical" evidence="6">
    <location>
        <begin position="209"/>
        <end position="227"/>
    </location>
</feature>
<dbReference type="PANTHER" id="PTHR23502">
    <property type="entry name" value="MAJOR FACILITATOR SUPERFAMILY"/>
    <property type="match status" value="1"/>
</dbReference>
<evidence type="ECO:0000256" key="6">
    <source>
        <dbReference type="SAM" id="Phobius"/>
    </source>
</evidence>
<dbReference type="Proteomes" id="UP001148299">
    <property type="component" value="Unassembled WGS sequence"/>
</dbReference>
<keyword evidence="9" id="KW-1185">Reference proteome</keyword>
<dbReference type="InterPro" id="IPR011701">
    <property type="entry name" value="MFS"/>
</dbReference>
<evidence type="ECO:0000259" key="7">
    <source>
        <dbReference type="PROSITE" id="PS50850"/>
    </source>
</evidence>
<dbReference type="PROSITE" id="PS50850">
    <property type="entry name" value="MFS"/>
    <property type="match status" value="1"/>
</dbReference>
<feature type="transmembrane region" description="Helical" evidence="6">
    <location>
        <begin position="124"/>
        <end position="141"/>
    </location>
</feature>
<comment type="caution">
    <text evidence="8">The sequence shown here is derived from an EMBL/GenBank/DDBJ whole genome shotgun (WGS) entry which is preliminary data.</text>
</comment>
<feature type="transmembrane region" description="Helical" evidence="6">
    <location>
        <begin position="239"/>
        <end position="257"/>
    </location>
</feature>
<evidence type="ECO:0000313" key="9">
    <source>
        <dbReference type="Proteomes" id="UP001148299"/>
    </source>
</evidence>
<gene>
    <name evidence="8" type="ORF">N7541_010217</name>
</gene>
<reference evidence="8" key="2">
    <citation type="journal article" date="2023" name="IMA Fungus">
        <title>Comparative genomic study of the Penicillium genus elucidates a diverse pangenome and 15 lateral gene transfer events.</title>
        <authorList>
            <person name="Petersen C."/>
            <person name="Sorensen T."/>
            <person name="Nielsen M.R."/>
            <person name="Sondergaard T.E."/>
            <person name="Sorensen J.L."/>
            <person name="Fitzpatrick D.A."/>
            <person name="Frisvad J.C."/>
            <person name="Nielsen K.L."/>
        </authorList>
    </citation>
    <scope>NUCLEOTIDE SEQUENCE</scope>
    <source>
        <strain evidence="8">IBT 35675</strain>
    </source>
</reference>
<proteinExistence type="predicted"/>
<keyword evidence="2 6" id="KW-0812">Transmembrane</keyword>
<feature type="transmembrane region" description="Helical" evidence="6">
    <location>
        <begin position="461"/>
        <end position="485"/>
    </location>
</feature>
<protein>
    <recommendedName>
        <fullName evidence="7">Major facilitator superfamily (MFS) profile domain-containing protein</fullName>
    </recommendedName>
</protein>
<dbReference type="Gene3D" id="1.20.1250.20">
    <property type="entry name" value="MFS general substrate transporter like domains"/>
    <property type="match status" value="1"/>
</dbReference>
<sequence>MADLRAVSSFEDEANQPPGTFKLIRDNETDEHGQPIVFLDPAPSSDPNEPLVSENFRFKPTTLGSILIDATTQNWSTARKSVNFTIVLAMTILIFTALTVQAIFWQQMTIDLEVSYTELNRAMSVNFVGLATGCIFFIPFAKKYGRRPVYIISTALMLATTFWTARMHSLTELYITNLLQGLAGATNESIAEITIADLFFVHHRGTMNGLYMSCVMIGSFLTPMAAGAQATRQGWRSSYQTMGIFTVILFLCFVFLYEETKYVPLLTGHIGDVEEDTNTHDLGDNQSKDTPLQRARSPPLKDPTVTEQTRSHHVLDLTIPRNSWRKRLALTTPTPEPIWPHFYRPFNVLVFPAVAFTSLQYAAGVAWLTVLSSVLSLTFPLPPYLFSPEQIGYMSAGPLIGNIIGAVYGGFIGDRSILYYARRNNGYYEPEMRLYILHLPAIMMAGGLIMFGATISRGMHWIYPNIAGAFFGFGLGSISDAALVLVMDSYQDATGEAFTAVAFMRNTVSIGIPFAITPWIERQGLQNMFIVCGMISLGVTASIIPMVLWGKPARRAFAARYRSFGNLHG</sequence>
<evidence type="ECO:0000256" key="1">
    <source>
        <dbReference type="ARBA" id="ARBA00004141"/>
    </source>
</evidence>
<reference evidence="8" key="1">
    <citation type="submission" date="2022-12" db="EMBL/GenBank/DDBJ databases">
        <authorList>
            <person name="Petersen C."/>
        </authorList>
    </citation>
    <scope>NUCLEOTIDE SEQUENCE</scope>
    <source>
        <strain evidence="8">IBT 35675</strain>
    </source>
</reference>
<feature type="transmembrane region" description="Helical" evidence="6">
    <location>
        <begin position="497"/>
        <end position="516"/>
    </location>
</feature>
<feature type="region of interest" description="Disordered" evidence="5">
    <location>
        <begin position="1"/>
        <end position="20"/>
    </location>
</feature>
<evidence type="ECO:0000256" key="5">
    <source>
        <dbReference type="SAM" id="MobiDB-lite"/>
    </source>
</evidence>
<name>A0A9W9QU66_PENBR</name>
<dbReference type="SUPFAM" id="SSF103473">
    <property type="entry name" value="MFS general substrate transporter"/>
    <property type="match status" value="1"/>
</dbReference>
<dbReference type="Pfam" id="PF07690">
    <property type="entry name" value="MFS_1"/>
    <property type="match status" value="1"/>
</dbReference>
<evidence type="ECO:0000256" key="3">
    <source>
        <dbReference type="ARBA" id="ARBA00022989"/>
    </source>
</evidence>
<dbReference type="AlphaFoldDB" id="A0A9W9QU66"/>
<accession>A0A9W9QU66</accession>
<evidence type="ECO:0000256" key="4">
    <source>
        <dbReference type="ARBA" id="ARBA00023136"/>
    </source>
</evidence>
<dbReference type="InterPro" id="IPR020846">
    <property type="entry name" value="MFS_dom"/>
</dbReference>
<feature type="transmembrane region" description="Helical" evidence="6">
    <location>
        <begin position="82"/>
        <end position="104"/>
    </location>
</feature>
<dbReference type="EMBL" id="JAPZBR010000008">
    <property type="protein sequence ID" value="KAJ5341093.1"/>
    <property type="molecule type" value="Genomic_DNA"/>
</dbReference>
<dbReference type="InterPro" id="IPR036259">
    <property type="entry name" value="MFS_trans_sf"/>
</dbReference>
<dbReference type="GO" id="GO:0022857">
    <property type="term" value="F:transmembrane transporter activity"/>
    <property type="evidence" value="ECO:0007669"/>
    <property type="project" value="InterPro"/>
</dbReference>
<feature type="transmembrane region" description="Helical" evidence="6">
    <location>
        <begin position="434"/>
        <end position="455"/>
    </location>
</feature>
<keyword evidence="4 6" id="KW-0472">Membrane</keyword>
<feature type="transmembrane region" description="Helical" evidence="6">
    <location>
        <begin position="148"/>
        <end position="165"/>
    </location>
</feature>
<dbReference type="GO" id="GO:0005886">
    <property type="term" value="C:plasma membrane"/>
    <property type="evidence" value="ECO:0007669"/>
    <property type="project" value="TreeGrafter"/>
</dbReference>
<feature type="region of interest" description="Disordered" evidence="5">
    <location>
        <begin position="274"/>
        <end position="309"/>
    </location>
</feature>
<feature type="transmembrane region" description="Helical" evidence="6">
    <location>
        <begin position="391"/>
        <end position="413"/>
    </location>
</feature>
<feature type="compositionally biased region" description="Basic and acidic residues" evidence="5">
    <location>
        <begin position="277"/>
        <end position="287"/>
    </location>
</feature>